<name>A0A317UN37_ASPEC</name>
<dbReference type="AlphaFoldDB" id="A0A317UN37"/>
<comment type="caution">
    <text evidence="1">The sequence shown here is derived from an EMBL/GenBank/DDBJ whole genome shotgun (WGS) entry which is preliminary data.</text>
</comment>
<dbReference type="OrthoDB" id="10271086at2759"/>
<dbReference type="EMBL" id="MSFU01000044">
    <property type="protein sequence ID" value="PWY62558.1"/>
    <property type="molecule type" value="Genomic_DNA"/>
</dbReference>
<gene>
    <name evidence="1" type="ORF">BO83DRAFT_383367</name>
</gene>
<protein>
    <submittedName>
        <fullName evidence="1">Uncharacterized protein</fullName>
    </submittedName>
</protein>
<dbReference type="GeneID" id="37054415"/>
<dbReference type="Proteomes" id="UP000246171">
    <property type="component" value="Unassembled WGS sequence"/>
</dbReference>
<dbReference type="VEuPathDB" id="FungiDB:BO83DRAFT_383367"/>
<dbReference type="RefSeq" id="XP_025382441.1">
    <property type="nucleotide sequence ID" value="XM_025532453.1"/>
</dbReference>
<reference evidence="1" key="1">
    <citation type="submission" date="2016-12" db="EMBL/GenBank/DDBJ databases">
        <title>The genomes of Aspergillus section Nigri reveals drivers in fungal speciation.</title>
        <authorList>
            <consortium name="DOE Joint Genome Institute"/>
            <person name="Vesth T.C."/>
            <person name="Nybo J."/>
            <person name="Theobald S."/>
            <person name="Brandl J."/>
            <person name="Frisvad J.C."/>
            <person name="Nielsen K.F."/>
            <person name="Lyhne E.K."/>
            <person name="Kogle M.E."/>
            <person name="Kuo A."/>
            <person name="Riley R."/>
            <person name="Clum A."/>
            <person name="Nolan M."/>
            <person name="Lipzen A."/>
            <person name="Salamov A."/>
            <person name="Henrissat B."/>
            <person name="Wiebenga A."/>
            <person name="De vries R.P."/>
            <person name="Grigoriev I.V."/>
            <person name="Mortensen U.H."/>
            <person name="Andersen M.R."/>
            <person name="Baker S.E."/>
        </authorList>
    </citation>
    <scope>NUCLEOTIDE SEQUENCE</scope>
    <source>
        <strain evidence="1">CBS 122712</strain>
    </source>
</reference>
<accession>A0A317UN37</accession>
<evidence type="ECO:0000313" key="1">
    <source>
        <dbReference type="EMBL" id="PWY62558.1"/>
    </source>
</evidence>
<evidence type="ECO:0000313" key="2">
    <source>
        <dbReference type="Proteomes" id="UP000246171"/>
    </source>
</evidence>
<organism evidence="1 2">
    <name type="scientific">Aspergillus eucalypticola (strain CBS 122712 / IBT 29274)</name>
    <dbReference type="NCBI Taxonomy" id="1448314"/>
    <lineage>
        <taxon>Eukaryota</taxon>
        <taxon>Fungi</taxon>
        <taxon>Dikarya</taxon>
        <taxon>Ascomycota</taxon>
        <taxon>Pezizomycotina</taxon>
        <taxon>Eurotiomycetes</taxon>
        <taxon>Eurotiomycetidae</taxon>
        <taxon>Eurotiales</taxon>
        <taxon>Aspergillaceae</taxon>
        <taxon>Aspergillus</taxon>
        <taxon>Aspergillus subgen. Circumdati</taxon>
    </lineage>
</organism>
<sequence length="182" mass="20085">MFGKEHGDRLHRHVSLLSVIEGSISPLAGLDGYRHTAPEVRTFGYSSQAKPNPLGRSDGYLECRWSVILLEIEGTLQEISSYLLHNSHRKAGLVMSCSLKKQSDRCLATLGSPMQTVQQVSTHSVLDYRDIHNGTNQPKDRAPAGLSSLGYPFHHQPSTSLRAADYDVISWGGVLHAWCSTM</sequence>
<proteinExistence type="predicted"/>
<keyword evidence="2" id="KW-1185">Reference proteome</keyword>